<gene>
    <name evidence="1" type="ORF">FRZ06_07360</name>
</gene>
<evidence type="ECO:0000313" key="1">
    <source>
        <dbReference type="EMBL" id="QOX63176.1"/>
    </source>
</evidence>
<accession>A0ACD1A9T8</accession>
<dbReference type="Proteomes" id="UP000594014">
    <property type="component" value="Chromosome"/>
</dbReference>
<name>A0ACD1A9T8_9FIRM</name>
<evidence type="ECO:0000313" key="2">
    <source>
        <dbReference type="Proteomes" id="UP000594014"/>
    </source>
</evidence>
<proteinExistence type="predicted"/>
<keyword evidence="2" id="KW-1185">Reference proteome</keyword>
<dbReference type="EMBL" id="CP042469">
    <property type="protein sequence ID" value="QOX63176.1"/>
    <property type="molecule type" value="Genomic_DNA"/>
</dbReference>
<protein>
    <submittedName>
        <fullName evidence="1">Amidohydrolase family protein</fullName>
    </submittedName>
</protein>
<sequence length="453" mass="50523">MFDIIIKSGSYPNYQAQEMIKADIGIKDGKIAKIGCISESAETVIDAAGKIVAPGFIDIHMHEEDFAREGEKYIISEMMLRMGVTTCLGGNCGVQYQNLKAFKETISGLGGAPVNYLMLVGYNSHRSKAGINKYEKADEEQQKLLLMQMRKELEEGAFGFSFGIEYDPGMDTEEIMNILGNIDDSNLFVSAHYRWDSVRAIDSITEMIQIADQSNMKFQISHLSSCAAMGQMKSVLDLLNQEIMRNPKINYDTYPYHAFSTHIGSAVFDEGCFENWGKSYDKILITDGKYKNQFCNKERFEEIRKETPQMLVVAFVMNEDEIAEAIANPHGMIASDGIINNGNGHPRAAGAFPRVLGKYVREDKVISLMDALRKMTIEPAKRLDLQSKGQIIEGGDADITIFDPDTIQDGADFTELKPPVGIDYVIVNGKIAVDHNHIVNGKAGRFISYQSFF</sequence>
<organism evidence="1 2">
    <name type="scientific">Anoxybacterium hadale</name>
    <dbReference type="NCBI Taxonomy" id="3408580"/>
    <lineage>
        <taxon>Bacteria</taxon>
        <taxon>Bacillati</taxon>
        <taxon>Bacillota</taxon>
        <taxon>Clostridia</taxon>
        <taxon>Peptostreptococcales</taxon>
        <taxon>Anaerovoracaceae</taxon>
        <taxon>Anoxybacterium</taxon>
    </lineage>
</organism>
<reference evidence="1" key="1">
    <citation type="submission" date="2019-08" db="EMBL/GenBank/DDBJ databases">
        <title>Genome sequence of Clostridiales bacterium MT110.</title>
        <authorList>
            <person name="Cao J."/>
        </authorList>
    </citation>
    <scope>NUCLEOTIDE SEQUENCE</scope>
    <source>
        <strain evidence="1">MT110</strain>
    </source>
</reference>